<reference evidence="9 10" key="1">
    <citation type="submission" date="2023-07" db="EMBL/GenBank/DDBJ databases">
        <title>Genomic Encyclopedia of Type Strains, Phase IV (KMG-IV): sequencing the most valuable type-strain genomes for metagenomic binning, comparative biology and taxonomic classification.</title>
        <authorList>
            <person name="Goeker M."/>
        </authorList>
    </citation>
    <scope>NUCLEOTIDE SEQUENCE [LARGE SCALE GENOMIC DNA]</scope>
    <source>
        <strain evidence="9 10">DSM 46876</strain>
    </source>
</reference>
<dbReference type="InterPro" id="IPR037294">
    <property type="entry name" value="ABC_BtuC-like"/>
</dbReference>
<evidence type="ECO:0000256" key="8">
    <source>
        <dbReference type="SAM" id="Phobius"/>
    </source>
</evidence>
<gene>
    <name evidence="9" type="ORF">J2Z48_002784</name>
</gene>
<dbReference type="SUPFAM" id="SSF81345">
    <property type="entry name" value="ABC transporter involved in vitamin B12 uptake, BtuC"/>
    <property type="match status" value="1"/>
</dbReference>
<dbReference type="Proteomes" id="UP001238450">
    <property type="component" value="Unassembled WGS sequence"/>
</dbReference>
<dbReference type="PANTHER" id="PTHR30472:SF68">
    <property type="entry name" value="FERRICHROME TRANSPORT SYSTEM PERMEASE PROTEIN FHUB"/>
    <property type="match status" value="1"/>
</dbReference>
<evidence type="ECO:0000256" key="7">
    <source>
        <dbReference type="ARBA" id="ARBA00023136"/>
    </source>
</evidence>
<evidence type="ECO:0000256" key="5">
    <source>
        <dbReference type="ARBA" id="ARBA00022692"/>
    </source>
</evidence>
<feature type="transmembrane region" description="Helical" evidence="8">
    <location>
        <begin position="194"/>
        <end position="213"/>
    </location>
</feature>
<dbReference type="EMBL" id="JAUSUV010000014">
    <property type="protein sequence ID" value="MDQ0418581.1"/>
    <property type="molecule type" value="Genomic_DNA"/>
</dbReference>
<dbReference type="Gene3D" id="1.10.3470.10">
    <property type="entry name" value="ABC transporter involved in vitamin B12 uptake, BtuC"/>
    <property type="match status" value="1"/>
</dbReference>
<sequence>MDKFKSNVRLWYWFILLFFALVAGLSMLISVVSGAISIPISDVWSVLTSSHSGSPSQDIIWNIRFPRTIVAALVGMNLALSGALLQGSMRNSMADPYIMGVSSGAGLFGMMILIVFPSYGYLLTPVAFVGGMVAALLVYLLAWRNGVNPMRVMLVGVAVSAFLSSGISGLLTFYSDRVESALTFMVGGLSTRSWPHIEMLLPYTVIGLILAFIGSQRMNILMLGDSEAKSLGLRVEAYRLYFTAIAALLAASAVSVVGLLGFVGLIVPHIARLLVGSDYRILLPVSALLGITVLTLSDTLARIIFAPIELPVGIVMGMLGAPFFVYLIRRKGV</sequence>
<feature type="transmembrane region" description="Helical" evidence="8">
    <location>
        <begin position="122"/>
        <end position="142"/>
    </location>
</feature>
<evidence type="ECO:0000313" key="9">
    <source>
        <dbReference type="EMBL" id="MDQ0418581.1"/>
    </source>
</evidence>
<keyword evidence="10" id="KW-1185">Reference proteome</keyword>
<protein>
    <submittedName>
        <fullName evidence="9">Iron complex transport system permease protein</fullName>
    </submittedName>
</protein>
<keyword evidence="5 8" id="KW-0812">Transmembrane</keyword>
<dbReference type="Pfam" id="PF01032">
    <property type="entry name" value="FecCD"/>
    <property type="match status" value="1"/>
</dbReference>
<evidence type="ECO:0000256" key="2">
    <source>
        <dbReference type="ARBA" id="ARBA00007935"/>
    </source>
</evidence>
<keyword evidence="4" id="KW-1003">Cell membrane</keyword>
<dbReference type="FunFam" id="1.10.3470.10:FF:000001">
    <property type="entry name" value="Vitamin B12 ABC transporter permease BtuC"/>
    <property type="match status" value="1"/>
</dbReference>
<comment type="caution">
    <text evidence="9">The sequence shown here is derived from an EMBL/GenBank/DDBJ whole genome shotgun (WGS) entry which is preliminary data.</text>
</comment>
<evidence type="ECO:0000256" key="6">
    <source>
        <dbReference type="ARBA" id="ARBA00022989"/>
    </source>
</evidence>
<feature type="transmembrane region" description="Helical" evidence="8">
    <location>
        <begin position="308"/>
        <end position="328"/>
    </location>
</feature>
<evidence type="ECO:0000313" key="10">
    <source>
        <dbReference type="Proteomes" id="UP001238450"/>
    </source>
</evidence>
<feature type="transmembrane region" description="Helical" evidence="8">
    <location>
        <begin position="240"/>
        <end position="267"/>
    </location>
</feature>
<keyword evidence="3" id="KW-0813">Transport</keyword>
<feature type="transmembrane region" description="Helical" evidence="8">
    <location>
        <begin position="97"/>
        <end position="116"/>
    </location>
</feature>
<feature type="transmembrane region" description="Helical" evidence="8">
    <location>
        <begin position="12"/>
        <end position="40"/>
    </location>
</feature>
<name>A0AAJ1TMF2_9BACL</name>
<dbReference type="GO" id="GO:0033214">
    <property type="term" value="P:siderophore-iron import into cell"/>
    <property type="evidence" value="ECO:0007669"/>
    <property type="project" value="TreeGrafter"/>
</dbReference>
<feature type="transmembrane region" description="Helical" evidence="8">
    <location>
        <begin position="65"/>
        <end position="85"/>
    </location>
</feature>
<feature type="transmembrane region" description="Helical" evidence="8">
    <location>
        <begin position="154"/>
        <end position="174"/>
    </location>
</feature>
<dbReference type="AlphaFoldDB" id="A0AAJ1TMF2"/>
<accession>A0AAJ1TMF2</accession>
<dbReference type="InterPro" id="IPR000522">
    <property type="entry name" value="ABC_transptr_permease_BtuC"/>
</dbReference>
<keyword evidence="6 8" id="KW-1133">Transmembrane helix</keyword>
<proteinExistence type="inferred from homology"/>
<comment type="similarity">
    <text evidence="2">Belongs to the binding-protein-dependent transport system permease family. FecCD subfamily.</text>
</comment>
<dbReference type="RefSeq" id="WP_307254407.1">
    <property type="nucleotide sequence ID" value="NZ_JAUSUV010000014.1"/>
</dbReference>
<dbReference type="CDD" id="cd06550">
    <property type="entry name" value="TM_ABC_iron-siderophores_like"/>
    <property type="match status" value="1"/>
</dbReference>
<comment type="subcellular location">
    <subcellularLocation>
        <location evidence="1">Cell membrane</location>
        <topology evidence="1">Multi-pass membrane protein</topology>
    </subcellularLocation>
</comment>
<dbReference type="GO" id="GO:0022857">
    <property type="term" value="F:transmembrane transporter activity"/>
    <property type="evidence" value="ECO:0007669"/>
    <property type="project" value="InterPro"/>
</dbReference>
<evidence type="ECO:0000256" key="4">
    <source>
        <dbReference type="ARBA" id="ARBA00022475"/>
    </source>
</evidence>
<organism evidence="9 10">
    <name type="scientific">Croceifilum oryzae</name>
    <dbReference type="NCBI Taxonomy" id="1553429"/>
    <lineage>
        <taxon>Bacteria</taxon>
        <taxon>Bacillati</taxon>
        <taxon>Bacillota</taxon>
        <taxon>Bacilli</taxon>
        <taxon>Bacillales</taxon>
        <taxon>Thermoactinomycetaceae</taxon>
        <taxon>Croceifilum</taxon>
    </lineage>
</organism>
<evidence type="ECO:0000256" key="3">
    <source>
        <dbReference type="ARBA" id="ARBA00022448"/>
    </source>
</evidence>
<evidence type="ECO:0000256" key="1">
    <source>
        <dbReference type="ARBA" id="ARBA00004651"/>
    </source>
</evidence>
<keyword evidence="7 8" id="KW-0472">Membrane</keyword>
<dbReference type="GO" id="GO:0005886">
    <property type="term" value="C:plasma membrane"/>
    <property type="evidence" value="ECO:0007669"/>
    <property type="project" value="UniProtKB-SubCell"/>
</dbReference>
<dbReference type="PANTHER" id="PTHR30472">
    <property type="entry name" value="FERRIC ENTEROBACTIN TRANSPORT SYSTEM PERMEASE PROTEIN"/>
    <property type="match status" value="1"/>
</dbReference>